<dbReference type="AlphaFoldDB" id="A0A6J7DTK0"/>
<organism evidence="2">
    <name type="scientific">freshwater metagenome</name>
    <dbReference type="NCBI Taxonomy" id="449393"/>
    <lineage>
        <taxon>unclassified sequences</taxon>
        <taxon>metagenomes</taxon>
        <taxon>ecological metagenomes</taxon>
    </lineage>
</organism>
<evidence type="ECO:0000313" key="2">
    <source>
        <dbReference type="EMBL" id="CAB4871649.1"/>
    </source>
</evidence>
<protein>
    <submittedName>
        <fullName evidence="2">Unannotated protein</fullName>
    </submittedName>
</protein>
<evidence type="ECO:0000256" key="1">
    <source>
        <dbReference type="SAM" id="Phobius"/>
    </source>
</evidence>
<feature type="transmembrane region" description="Helical" evidence="1">
    <location>
        <begin position="38"/>
        <end position="55"/>
    </location>
</feature>
<proteinExistence type="predicted"/>
<keyword evidence="1" id="KW-0812">Transmembrane</keyword>
<gene>
    <name evidence="2" type="ORF">UFOPK3364_00783</name>
</gene>
<reference evidence="2" key="1">
    <citation type="submission" date="2020-05" db="EMBL/GenBank/DDBJ databases">
        <authorList>
            <person name="Chiriac C."/>
            <person name="Salcher M."/>
            <person name="Ghai R."/>
            <person name="Kavagutti S V."/>
        </authorList>
    </citation>
    <scope>NUCLEOTIDE SEQUENCE</scope>
</reference>
<sequence>MESLAVVVSLMLLAELLFGLLAVTFAALARFRGRFRRTALILIALLTVETAWALWTLPAFGFPSLVALVLSAGVFWWPKRPSARPPRS</sequence>
<feature type="transmembrane region" description="Helical" evidence="1">
    <location>
        <begin position="61"/>
        <end position="78"/>
    </location>
</feature>
<name>A0A6J7DTK0_9ZZZZ</name>
<feature type="transmembrane region" description="Helical" evidence="1">
    <location>
        <begin position="6"/>
        <end position="31"/>
    </location>
</feature>
<keyword evidence="1" id="KW-1133">Transmembrane helix</keyword>
<dbReference type="EMBL" id="CAFBLO010000077">
    <property type="protein sequence ID" value="CAB4871649.1"/>
    <property type="molecule type" value="Genomic_DNA"/>
</dbReference>
<keyword evidence="1" id="KW-0472">Membrane</keyword>
<accession>A0A6J7DTK0</accession>